<feature type="compositionally biased region" description="Polar residues" evidence="1">
    <location>
        <begin position="18"/>
        <end position="42"/>
    </location>
</feature>
<sequence length="75" mass="8478">MDETMQNVTEIEAGVTHDVSQTEPEATTMQTEPDVTQTEPRVTQTVPVQDEVLGRGMRKKEPSVRLLDYELNTVF</sequence>
<dbReference type="EMBL" id="CABITT030000006">
    <property type="protein sequence ID" value="VVB09316.1"/>
    <property type="molecule type" value="Genomic_DNA"/>
</dbReference>
<reference evidence="2" key="1">
    <citation type="submission" date="2019-07" db="EMBL/GenBank/DDBJ databases">
        <authorList>
            <person name="Dittberner H."/>
        </authorList>
    </citation>
    <scope>NUCLEOTIDE SEQUENCE [LARGE SCALE GENOMIC DNA]</scope>
</reference>
<keyword evidence="3" id="KW-1185">Reference proteome</keyword>
<feature type="region of interest" description="Disordered" evidence="1">
    <location>
        <begin position="1"/>
        <end position="42"/>
    </location>
</feature>
<evidence type="ECO:0000313" key="3">
    <source>
        <dbReference type="Proteomes" id="UP000489600"/>
    </source>
</evidence>
<protein>
    <submittedName>
        <fullName evidence="2">Uncharacterized protein</fullName>
    </submittedName>
</protein>
<proteinExistence type="predicted"/>
<organism evidence="2 3">
    <name type="scientific">Arabis nemorensis</name>
    <dbReference type="NCBI Taxonomy" id="586526"/>
    <lineage>
        <taxon>Eukaryota</taxon>
        <taxon>Viridiplantae</taxon>
        <taxon>Streptophyta</taxon>
        <taxon>Embryophyta</taxon>
        <taxon>Tracheophyta</taxon>
        <taxon>Spermatophyta</taxon>
        <taxon>Magnoliopsida</taxon>
        <taxon>eudicotyledons</taxon>
        <taxon>Gunneridae</taxon>
        <taxon>Pentapetalae</taxon>
        <taxon>rosids</taxon>
        <taxon>malvids</taxon>
        <taxon>Brassicales</taxon>
        <taxon>Brassicaceae</taxon>
        <taxon>Arabideae</taxon>
        <taxon>Arabis</taxon>
    </lineage>
</organism>
<dbReference type="AlphaFoldDB" id="A0A565C6Q0"/>
<dbReference type="Proteomes" id="UP000489600">
    <property type="component" value="Unassembled WGS sequence"/>
</dbReference>
<evidence type="ECO:0000313" key="2">
    <source>
        <dbReference type="EMBL" id="VVB09316.1"/>
    </source>
</evidence>
<gene>
    <name evidence="2" type="ORF">ANE_LOCUS19760</name>
</gene>
<accession>A0A565C6Q0</accession>
<evidence type="ECO:0000256" key="1">
    <source>
        <dbReference type="SAM" id="MobiDB-lite"/>
    </source>
</evidence>
<comment type="caution">
    <text evidence="2">The sequence shown here is derived from an EMBL/GenBank/DDBJ whole genome shotgun (WGS) entry which is preliminary data.</text>
</comment>
<name>A0A565C6Q0_9BRAS</name>